<evidence type="ECO:0000256" key="1">
    <source>
        <dbReference type="ARBA" id="ARBA00023015"/>
    </source>
</evidence>
<dbReference type="RefSeq" id="WP_211609604.1">
    <property type="nucleotide sequence ID" value="NZ_CAJNBK010000001.1"/>
</dbReference>
<dbReference type="PROSITE" id="PS01124">
    <property type="entry name" value="HTH_ARAC_FAMILY_2"/>
    <property type="match status" value="1"/>
</dbReference>
<dbReference type="EMBL" id="CAJNBK010000001">
    <property type="protein sequence ID" value="CAE6699572.1"/>
    <property type="molecule type" value="Genomic_DNA"/>
</dbReference>
<comment type="caution">
    <text evidence="5">The sequence shown here is derived from an EMBL/GenBank/DDBJ whole genome shotgun (WGS) entry which is preliminary data.</text>
</comment>
<dbReference type="PANTHER" id="PTHR47894">
    <property type="entry name" value="HTH-TYPE TRANSCRIPTIONAL REGULATOR GADX"/>
    <property type="match status" value="1"/>
</dbReference>
<dbReference type="InterPro" id="IPR018060">
    <property type="entry name" value="HTH_AraC"/>
</dbReference>
<evidence type="ECO:0000313" key="5">
    <source>
        <dbReference type="EMBL" id="CAE6699572.1"/>
    </source>
</evidence>
<dbReference type="PRINTS" id="PR00032">
    <property type="entry name" value="HTHARAC"/>
</dbReference>
<dbReference type="PANTHER" id="PTHR47894:SF1">
    <property type="entry name" value="HTH-TYPE TRANSCRIPTIONAL REGULATOR VQSM"/>
    <property type="match status" value="1"/>
</dbReference>
<dbReference type="Proteomes" id="UP000672526">
    <property type="component" value="Unassembled WGS sequence"/>
</dbReference>
<dbReference type="Pfam" id="PF12833">
    <property type="entry name" value="HTH_18"/>
    <property type="match status" value="1"/>
</dbReference>
<accession>A0ABN7KLU8</accession>
<sequence length="341" mass="38713">MELLQKSVSARLYRWLLDDLQRDGIDREAICKSIGIREHELDAADARVAGDRHVRMTQLLEGWTLSHRPPVPGVAGWLRPFPELAGVVCNRPTMRDALRRFVQYRELIGNVDWLLMHEETDAIAFDYVLEGDGRSACCALGNFAIIADIARLYDPSIRVREAGLTGTLPAPNVSFGDVLGSPIRVDQQRNRIVLASARLDASFEQFNPTLAGIHLHAADEVRHKIRMRASFGHTVEACLVEWLREPADDVLPEHMQSRLCERFAISRWTLRRRLLNEQTSFHDLLTRARTREAKQLLLQTQLPIRDIGERVGFTSTSAFTRFFTRVSGAAPTHYRSTRGAR</sequence>
<dbReference type="Gene3D" id="1.10.10.60">
    <property type="entry name" value="Homeodomain-like"/>
    <property type="match status" value="1"/>
</dbReference>
<dbReference type="SMART" id="SM00342">
    <property type="entry name" value="HTH_ARAC"/>
    <property type="match status" value="1"/>
</dbReference>
<keyword evidence="6" id="KW-1185">Reference proteome</keyword>
<dbReference type="InterPro" id="IPR009057">
    <property type="entry name" value="Homeodomain-like_sf"/>
</dbReference>
<evidence type="ECO:0000256" key="3">
    <source>
        <dbReference type="ARBA" id="ARBA00023163"/>
    </source>
</evidence>
<keyword evidence="3" id="KW-0804">Transcription</keyword>
<dbReference type="SUPFAM" id="SSF46689">
    <property type="entry name" value="Homeodomain-like"/>
    <property type="match status" value="1"/>
</dbReference>
<feature type="domain" description="HTH araC/xylS-type" evidence="4">
    <location>
        <begin position="257"/>
        <end position="337"/>
    </location>
</feature>
<keyword evidence="2" id="KW-0238">DNA-binding</keyword>
<dbReference type="InterPro" id="IPR020449">
    <property type="entry name" value="Tscrpt_reg_AraC-type_HTH"/>
</dbReference>
<keyword evidence="1" id="KW-0805">Transcription regulation</keyword>
<proteinExistence type="predicted"/>
<evidence type="ECO:0000313" key="6">
    <source>
        <dbReference type="Proteomes" id="UP000672526"/>
    </source>
</evidence>
<evidence type="ECO:0000256" key="2">
    <source>
        <dbReference type="ARBA" id="ARBA00023125"/>
    </source>
</evidence>
<gene>
    <name evidence="5" type="ORF">R69888_00666</name>
</gene>
<dbReference type="Pfam" id="PF12625">
    <property type="entry name" value="Arabinose_bd"/>
    <property type="match status" value="1"/>
</dbReference>
<reference evidence="5 6" key="1">
    <citation type="submission" date="2021-02" db="EMBL/GenBank/DDBJ databases">
        <authorList>
            <person name="Vanwijnsberghe S."/>
        </authorList>
    </citation>
    <scope>NUCLEOTIDE SEQUENCE [LARGE SCALE GENOMIC DNA]</scope>
    <source>
        <strain evidence="5 6">LMG 31837</strain>
    </source>
</reference>
<protein>
    <recommendedName>
        <fullName evidence="4">HTH araC/xylS-type domain-containing protein</fullName>
    </recommendedName>
</protein>
<dbReference type="InterPro" id="IPR032687">
    <property type="entry name" value="AraC-type_N"/>
</dbReference>
<evidence type="ECO:0000259" key="4">
    <source>
        <dbReference type="PROSITE" id="PS01124"/>
    </source>
</evidence>
<organism evidence="5 6">
    <name type="scientific">Paraburkholderia haematera</name>
    <dbReference type="NCBI Taxonomy" id="2793077"/>
    <lineage>
        <taxon>Bacteria</taxon>
        <taxon>Pseudomonadati</taxon>
        <taxon>Pseudomonadota</taxon>
        <taxon>Betaproteobacteria</taxon>
        <taxon>Burkholderiales</taxon>
        <taxon>Burkholderiaceae</taxon>
        <taxon>Paraburkholderia</taxon>
    </lineage>
</organism>
<name>A0ABN7KLU8_9BURK</name>